<dbReference type="InterPro" id="IPR050679">
    <property type="entry name" value="Bact_HTH_transcr_reg"/>
</dbReference>
<dbReference type="Gene3D" id="3.40.1410.10">
    <property type="entry name" value="Chorismate lyase-like"/>
    <property type="match status" value="1"/>
</dbReference>
<dbReference type="Proteomes" id="UP000199347">
    <property type="component" value="Unassembled WGS sequence"/>
</dbReference>
<proteinExistence type="predicted"/>
<keyword evidence="7" id="KW-1185">Reference proteome</keyword>
<dbReference type="PANTHER" id="PTHR44846:SF16">
    <property type="entry name" value="TRANSCRIPTIONAL REGULATOR PHNF-RELATED"/>
    <property type="match status" value="1"/>
</dbReference>
<accession>A0A1G5MP18</accession>
<dbReference type="PANTHER" id="PTHR44846">
    <property type="entry name" value="MANNOSYL-D-GLYCERATE TRANSPORT/METABOLISM SYSTEM REPRESSOR MNGR-RELATED"/>
    <property type="match status" value="1"/>
</dbReference>
<name>A0A1G5MP18_AFIMA</name>
<dbReference type="PRINTS" id="PR00035">
    <property type="entry name" value="HTHGNTR"/>
</dbReference>
<dbReference type="Pfam" id="PF07702">
    <property type="entry name" value="UTRA"/>
    <property type="match status" value="1"/>
</dbReference>
<gene>
    <name evidence="6" type="ORF">SAMN03080610_00933</name>
</gene>
<evidence type="ECO:0000256" key="4">
    <source>
        <dbReference type="NCBIfam" id="TIGR02018"/>
    </source>
</evidence>
<organism evidence="6 7">
    <name type="scientific">Afifella marina DSM 2698</name>
    <dbReference type="NCBI Taxonomy" id="1120955"/>
    <lineage>
        <taxon>Bacteria</taxon>
        <taxon>Pseudomonadati</taxon>
        <taxon>Pseudomonadota</taxon>
        <taxon>Alphaproteobacteria</taxon>
        <taxon>Hyphomicrobiales</taxon>
        <taxon>Afifellaceae</taxon>
        <taxon>Afifella</taxon>
    </lineage>
</organism>
<dbReference type="GO" id="GO:0003677">
    <property type="term" value="F:DNA binding"/>
    <property type="evidence" value="ECO:0007669"/>
    <property type="project" value="UniProtKB-UniRule"/>
</dbReference>
<sequence length="247" mass="27102">MGIEAGRISDGAETPRYAAVKRMIVERIAAGDWPPRHRVPSENELSAKLGLSRMTVNRALRELAGEGVLTRVKGLGTFVSEGKGQTSVFAVRNIADEIAERGHNYAAQVVLLETLEASREIAEDLAVEPGISVFHSLVVHREDGIPVQLEDRLVNPRLAPDYLMQDFTARTPNDYLNAVIAWTEAEHTVEAVLPAAWEARLLAIGRADPCLSIRRRTFAGEKVVTAVRLVVPGGRYKIKSRHQANAV</sequence>
<dbReference type="GO" id="GO:0003700">
    <property type="term" value="F:DNA-binding transcription factor activity"/>
    <property type="evidence" value="ECO:0007669"/>
    <property type="project" value="UniProtKB-UniRule"/>
</dbReference>
<dbReference type="GO" id="GO:0045892">
    <property type="term" value="P:negative regulation of DNA-templated transcription"/>
    <property type="evidence" value="ECO:0007669"/>
    <property type="project" value="UniProtKB-UniRule"/>
</dbReference>
<dbReference type="OrthoDB" id="9808698at2"/>
<dbReference type="SMART" id="SM00345">
    <property type="entry name" value="HTH_GNTR"/>
    <property type="match status" value="1"/>
</dbReference>
<reference evidence="6 7" key="1">
    <citation type="submission" date="2016-10" db="EMBL/GenBank/DDBJ databases">
        <authorList>
            <person name="de Groot N.N."/>
        </authorList>
    </citation>
    <scope>NUCLEOTIDE SEQUENCE [LARGE SCALE GENOMIC DNA]</scope>
    <source>
        <strain evidence="6 7">DSM 2698</strain>
    </source>
</reference>
<dbReference type="PROSITE" id="PS50949">
    <property type="entry name" value="HTH_GNTR"/>
    <property type="match status" value="1"/>
</dbReference>
<dbReference type="GO" id="GO:0006547">
    <property type="term" value="P:L-histidine metabolic process"/>
    <property type="evidence" value="ECO:0007669"/>
    <property type="project" value="UniProtKB-UniRule"/>
</dbReference>
<dbReference type="InterPro" id="IPR028978">
    <property type="entry name" value="Chorismate_lyase_/UTRA_dom_sf"/>
</dbReference>
<evidence type="ECO:0000259" key="5">
    <source>
        <dbReference type="PROSITE" id="PS50949"/>
    </source>
</evidence>
<keyword evidence="3" id="KW-0804">Transcription</keyword>
<evidence type="ECO:0000256" key="3">
    <source>
        <dbReference type="ARBA" id="ARBA00023163"/>
    </source>
</evidence>
<dbReference type="STRING" id="1120955.SAMN03080610_00933"/>
<dbReference type="RefSeq" id="WP_092809911.1">
    <property type="nucleotide sequence ID" value="NZ_FMVW01000001.1"/>
</dbReference>
<dbReference type="Gene3D" id="1.10.10.10">
    <property type="entry name" value="Winged helix-like DNA-binding domain superfamily/Winged helix DNA-binding domain"/>
    <property type="match status" value="1"/>
</dbReference>
<keyword evidence="2" id="KW-0238">DNA-binding</keyword>
<dbReference type="SUPFAM" id="SSF46785">
    <property type="entry name" value="Winged helix' DNA-binding domain"/>
    <property type="match status" value="1"/>
</dbReference>
<dbReference type="InterPro" id="IPR010248">
    <property type="entry name" value="His_ut_repres"/>
</dbReference>
<dbReference type="InterPro" id="IPR036390">
    <property type="entry name" value="WH_DNA-bd_sf"/>
</dbReference>
<dbReference type="EMBL" id="FMVW01000001">
    <property type="protein sequence ID" value="SCZ26331.1"/>
    <property type="molecule type" value="Genomic_DNA"/>
</dbReference>
<dbReference type="FunFam" id="1.10.10.10:FF:000079">
    <property type="entry name" value="GntR family transcriptional regulator"/>
    <property type="match status" value="1"/>
</dbReference>
<evidence type="ECO:0000256" key="2">
    <source>
        <dbReference type="ARBA" id="ARBA00023125"/>
    </source>
</evidence>
<dbReference type="InterPro" id="IPR011663">
    <property type="entry name" value="UTRA"/>
</dbReference>
<protein>
    <recommendedName>
        <fullName evidence="4">Histidine utilization repressor</fullName>
    </recommendedName>
</protein>
<dbReference type="CDD" id="cd07377">
    <property type="entry name" value="WHTH_GntR"/>
    <property type="match status" value="1"/>
</dbReference>
<keyword evidence="1" id="KW-0805">Transcription regulation</keyword>
<dbReference type="NCBIfam" id="TIGR02018">
    <property type="entry name" value="his_ut_repres"/>
    <property type="match status" value="1"/>
</dbReference>
<dbReference type="InterPro" id="IPR000524">
    <property type="entry name" value="Tscrpt_reg_HTH_GntR"/>
</dbReference>
<feature type="domain" description="HTH gntR-type" evidence="5">
    <location>
        <begin position="14"/>
        <end position="82"/>
    </location>
</feature>
<dbReference type="SMART" id="SM00866">
    <property type="entry name" value="UTRA"/>
    <property type="match status" value="1"/>
</dbReference>
<evidence type="ECO:0000256" key="1">
    <source>
        <dbReference type="ARBA" id="ARBA00023015"/>
    </source>
</evidence>
<dbReference type="Pfam" id="PF00392">
    <property type="entry name" value="GntR"/>
    <property type="match status" value="1"/>
</dbReference>
<evidence type="ECO:0000313" key="6">
    <source>
        <dbReference type="EMBL" id="SCZ26331.1"/>
    </source>
</evidence>
<dbReference type="SUPFAM" id="SSF64288">
    <property type="entry name" value="Chorismate lyase-like"/>
    <property type="match status" value="1"/>
</dbReference>
<dbReference type="InterPro" id="IPR036388">
    <property type="entry name" value="WH-like_DNA-bd_sf"/>
</dbReference>
<dbReference type="AlphaFoldDB" id="A0A1G5MP18"/>
<evidence type="ECO:0000313" key="7">
    <source>
        <dbReference type="Proteomes" id="UP000199347"/>
    </source>
</evidence>